<comment type="similarity">
    <text evidence="2">Belongs to the ADIPOR family.</text>
</comment>
<dbReference type="Proteomes" id="UP000272942">
    <property type="component" value="Unassembled WGS sequence"/>
</dbReference>
<gene>
    <name evidence="7" type="ORF">ECPE_LOCUS3611</name>
</gene>
<proteinExistence type="inferred from homology"/>
<name>A0A183A9H6_9TREM</name>
<keyword evidence="5 6" id="KW-0472">Membrane</keyword>
<evidence type="ECO:0000256" key="2">
    <source>
        <dbReference type="ARBA" id="ARBA00007018"/>
    </source>
</evidence>
<organism evidence="9">
    <name type="scientific">Echinostoma caproni</name>
    <dbReference type="NCBI Taxonomy" id="27848"/>
    <lineage>
        <taxon>Eukaryota</taxon>
        <taxon>Metazoa</taxon>
        <taxon>Spiralia</taxon>
        <taxon>Lophotrochozoa</taxon>
        <taxon>Platyhelminthes</taxon>
        <taxon>Trematoda</taxon>
        <taxon>Digenea</taxon>
        <taxon>Plagiorchiida</taxon>
        <taxon>Echinostomata</taxon>
        <taxon>Echinostomatoidea</taxon>
        <taxon>Echinostomatidae</taxon>
        <taxon>Echinostoma</taxon>
    </lineage>
</organism>
<keyword evidence="8" id="KW-1185">Reference proteome</keyword>
<reference evidence="7 8" key="2">
    <citation type="submission" date="2018-11" db="EMBL/GenBank/DDBJ databases">
        <authorList>
            <consortium name="Pathogen Informatics"/>
        </authorList>
    </citation>
    <scope>NUCLEOTIDE SEQUENCE [LARGE SCALE GENOMIC DNA]</scope>
    <source>
        <strain evidence="7 8">Egypt</strain>
    </source>
</reference>
<evidence type="ECO:0000256" key="4">
    <source>
        <dbReference type="ARBA" id="ARBA00022989"/>
    </source>
</evidence>
<keyword evidence="4 6" id="KW-1133">Transmembrane helix</keyword>
<dbReference type="Pfam" id="PF03006">
    <property type="entry name" value="HlyIII"/>
    <property type="match status" value="1"/>
</dbReference>
<evidence type="ECO:0000256" key="6">
    <source>
        <dbReference type="SAM" id="Phobius"/>
    </source>
</evidence>
<protein>
    <submittedName>
        <fullName evidence="9">Monocyte to macrophage differentiation factor 2</fullName>
    </submittedName>
</protein>
<sequence length="120" mass="13436">MHLDVSLGRDPLLQPRRCVLGFFLSNKAIKSVIDKTENVHTTALKCSKNFSVSFLFCLRSLQQEQSGLHLMLLGGIIYVVGIIFFKLDGHIPMAHAIWHCFVMVGAFLHYCAVDSFLIVG</sequence>
<dbReference type="EMBL" id="UZAN01040548">
    <property type="protein sequence ID" value="VDP70032.1"/>
    <property type="molecule type" value="Genomic_DNA"/>
</dbReference>
<reference evidence="9" key="1">
    <citation type="submission" date="2016-06" db="UniProtKB">
        <authorList>
            <consortium name="WormBaseParasite"/>
        </authorList>
    </citation>
    <scope>IDENTIFICATION</scope>
</reference>
<comment type="subcellular location">
    <subcellularLocation>
        <location evidence="1">Membrane</location>
        <topology evidence="1">Multi-pass membrane protein</topology>
    </subcellularLocation>
</comment>
<evidence type="ECO:0000313" key="9">
    <source>
        <dbReference type="WBParaSite" id="ECPE_0000361401-mRNA-1"/>
    </source>
</evidence>
<accession>A0A183A9H6</accession>
<feature type="transmembrane region" description="Helical" evidence="6">
    <location>
        <begin position="97"/>
        <end position="119"/>
    </location>
</feature>
<dbReference type="GO" id="GO:0016020">
    <property type="term" value="C:membrane"/>
    <property type="evidence" value="ECO:0007669"/>
    <property type="project" value="UniProtKB-SubCell"/>
</dbReference>
<dbReference type="InterPro" id="IPR004254">
    <property type="entry name" value="AdipoR/HlyIII-related"/>
</dbReference>
<evidence type="ECO:0000313" key="8">
    <source>
        <dbReference type="Proteomes" id="UP000272942"/>
    </source>
</evidence>
<evidence type="ECO:0000256" key="3">
    <source>
        <dbReference type="ARBA" id="ARBA00022692"/>
    </source>
</evidence>
<dbReference type="WBParaSite" id="ECPE_0000361401-mRNA-1">
    <property type="protein sequence ID" value="ECPE_0000361401-mRNA-1"/>
    <property type="gene ID" value="ECPE_0000361401"/>
</dbReference>
<dbReference type="OrthoDB" id="186812at2759"/>
<evidence type="ECO:0000256" key="5">
    <source>
        <dbReference type="ARBA" id="ARBA00023136"/>
    </source>
</evidence>
<dbReference type="AlphaFoldDB" id="A0A183A9H6"/>
<keyword evidence="3 6" id="KW-0812">Transmembrane</keyword>
<evidence type="ECO:0000313" key="7">
    <source>
        <dbReference type="EMBL" id="VDP70032.1"/>
    </source>
</evidence>
<feature type="transmembrane region" description="Helical" evidence="6">
    <location>
        <begin position="68"/>
        <end position="85"/>
    </location>
</feature>
<evidence type="ECO:0000256" key="1">
    <source>
        <dbReference type="ARBA" id="ARBA00004141"/>
    </source>
</evidence>